<keyword evidence="8 11" id="KW-0472">Membrane</keyword>
<comment type="similarity">
    <text evidence="10">Belongs to the glycosyltransferase 14 family.</text>
</comment>
<dbReference type="GO" id="GO:0000139">
    <property type="term" value="C:Golgi membrane"/>
    <property type="evidence" value="ECO:0007669"/>
    <property type="project" value="UniProtKB-SubCell"/>
</dbReference>
<evidence type="ECO:0000256" key="10">
    <source>
        <dbReference type="ARBA" id="ARBA00038150"/>
    </source>
</evidence>
<accession>A0A8J6KD22</accession>
<keyword evidence="4" id="KW-0808">Transferase</keyword>
<keyword evidence="9" id="KW-0325">Glycoprotein</keyword>
<comment type="caution">
    <text evidence="12">The sequence shown here is derived from an EMBL/GenBank/DDBJ whole genome shotgun (WGS) entry which is preliminary data.</text>
</comment>
<evidence type="ECO:0000256" key="9">
    <source>
        <dbReference type="ARBA" id="ARBA00023180"/>
    </source>
</evidence>
<evidence type="ECO:0000256" key="2">
    <source>
        <dbReference type="ARBA" id="ARBA00004922"/>
    </source>
</evidence>
<evidence type="ECO:0000256" key="8">
    <source>
        <dbReference type="ARBA" id="ARBA00023136"/>
    </source>
</evidence>
<evidence type="ECO:0000313" key="12">
    <source>
        <dbReference type="EMBL" id="KAG9489468.1"/>
    </source>
</evidence>
<name>A0A8J6KD22_ELECQ</name>
<evidence type="ECO:0000256" key="5">
    <source>
        <dbReference type="ARBA" id="ARBA00022692"/>
    </source>
</evidence>
<evidence type="ECO:0000256" key="7">
    <source>
        <dbReference type="ARBA" id="ARBA00022989"/>
    </source>
</evidence>
<evidence type="ECO:0000256" key="4">
    <source>
        <dbReference type="ARBA" id="ARBA00022679"/>
    </source>
</evidence>
<keyword evidence="3" id="KW-0328">Glycosyltransferase</keyword>
<reference evidence="12" key="1">
    <citation type="thesis" date="2020" institute="ProQuest LLC" country="789 East Eisenhower Parkway, Ann Arbor, MI, USA">
        <title>Comparative Genomics and Chromosome Evolution.</title>
        <authorList>
            <person name="Mudd A.B."/>
        </authorList>
    </citation>
    <scope>NUCLEOTIDE SEQUENCE</scope>
    <source>
        <strain evidence="12">HN-11 Male</strain>
        <tissue evidence="12">Kidney and liver</tissue>
    </source>
</reference>
<organism evidence="12 13">
    <name type="scientific">Eleutherodactylus coqui</name>
    <name type="common">Puerto Rican coqui</name>
    <dbReference type="NCBI Taxonomy" id="57060"/>
    <lineage>
        <taxon>Eukaryota</taxon>
        <taxon>Metazoa</taxon>
        <taxon>Chordata</taxon>
        <taxon>Craniata</taxon>
        <taxon>Vertebrata</taxon>
        <taxon>Euteleostomi</taxon>
        <taxon>Amphibia</taxon>
        <taxon>Batrachia</taxon>
        <taxon>Anura</taxon>
        <taxon>Neobatrachia</taxon>
        <taxon>Hyloidea</taxon>
        <taxon>Eleutherodactylidae</taxon>
        <taxon>Eleutherodactylinae</taxon>
        <taxon>Eleutherodactylus</taxon>
        <taxon>Eleutherodactylus</taxon>
    </lineage>
</organism>
<evidence type="ECO:0000256" key="1">
    <source>
        <dbReference type="ARBA" id="ARBA00004323"/>
    </source>
</evidence>
<dbReference type="Proteomes" id="UP000770717">
    <property type="component" value="Unassembled WGS sequence"/>
</dbReference>
<dbReference type="PANTHER" id="PTHR19297:SF189">
    <property type="entry name" value="BETA-1,3-GALACTOSYL-O-GLYCOSYL-GLYCOPROTEIN BETA-1,6-N-ACETYLGLUCOSAMINYLTRANSFERASE 3"/>
    <property type="match status" value="1"/>
</dbReference>
<evidence type="ECO:0000313" key="13">
    <source>
        <dbReference type="Proteomes" id="UP000770717"/>
    </source>
</evidence>
<evidence type="ECO:0000256" key="6">
    <source>
        <dbReference type="ARBA" id="ARBA00022968"/>
    </source>
</evidence>
<keyword evidence="5 11" id="KW-0812">Transmembrane</keyword>
<comment type="pathway">
    <text evidence="2">Protein modification; protein glycosylation.</text>
</comment>
<dbReference type="Pfam" id="PF02485">
    <property type="entry name" value="Branch"/>
    <property type="match status" value="1"/>
</dbReference>
<gene>
    <name evidence="12" type="ORF">GDO78_005439</name>
</gene>
<dbReference type="GO" id="GO:0008375">
    <property type="term" value="F:acetylglucosaminyltransferase activity"/>
    <property type="evidence" value="ECO:0007669"/>
    <property type="project" value="TreeGrafter"/>
</dbReference>
<proteinExistence type="inferred from homology"/>
<dbReference type="OrthoDB" id="2019572at2759"/>
<dbReference type="InterPro" id="IPR003406">
    <property type="entry name" value="Glyco_trans_14"/>
</dbReference>
<evidence type="ECO:0000256" key="11">
    <source>
        <dbReference type="SAM" id="Phobius"/>
    </source>
</evidence>
<comment type="subcellular location">
    <subcellularLocation>
        <location evidence="1">Golgi apparatus membrane</location>
        <topology evidence="1">Single-pass type II membrane protein</topology>
    </subcellularLocation>
</comment>
<protein>
    <recommendedName>
        <fullName evidence="14">Beta-1,3-galactosyl-O-glycosyl-glycoprotein beta-1,6-N-acetylglucosaminyltransferase</fullName>
    </recommendedName>
</protein>
<evidence type="ECO:0000256" key="3">
    <source>
        <dbReference type="ARBA" id="ARBA00022676"/>
    </source>
</evidence>
<dbReference type="AlphaFoldDB" id="A0A8J6KD22"/>
<feature type="transmembrane region" description="Helical" evidence="11">
    <location>
        <begin position="12"/>
        <end position="35"/>
    </location>
</feature>
<sequence>MANYFNICLCRPTLNQCLIFGSVLFFLTIVLKYNLDFNLSYSNQNCALWSEYCRNLYYQDLKLLASGTKNCSKIISGDLDEVKKTQIDNLIVTNRRVLATDKDYLELTKDCTNFKKLKKYVTFSLSDKERNYPIAYSMVIHENIEMFERLLRSIYMPQNVYCIHVDMKSSETFFEAVKAISSCLPNVFVASKRELVVYASWSRVQADLNCMEDLLKSSVAWKYVINTCGTDFPLKTNAEIVKALKLLNGKNNMESERPPSYKKRRWEYEFTIVDSIVKQTKIKKKPPPINIPIFSGNAYVVLTRDFVQSLFKNSIAKNFLEWANDTFSPDEYIWATLHRLPEMPGSVPSHIKYDKSDLNALARLVKWVGLGGDMEQGAPYPACSGKYRRQVCVYGTGDLHWLAQQHHFFANKFDPRVDDHAIQCLEEYLRHKMFYGNIV</sequence>
<keyword evidence="13" id="KW-1185">Reference proteome</keyword>
<dbReference type="PANTHER" id="PTHR19297">
    <property type="entry name" value="GLYCOSYLTRANSFERASE 14 FAMILY MEMBER"/>
    <property type="match status" value="1"/>
</dbReference>
<keyword evidence="6" id="KW-0735">Signal-anchor</keyword>
<dbReference type="EMBL" id="WNTK01000002">
    <property type="protein sequence ID" value="KAG9489468.1"/>
    <property type="molecule type" value="Genomic_DNA"/>
</dbReference>
<keyword evidence="7 11" id="KW-1133">Transmembrane helix</keyword>
<evidence type="ECO:0008006" key="14">
    <source>
        <dbReference type="Google" id="ProtNLM"/>
    </source>
</evidence>